<gene>
    <name evidence="7" type="ORF">FNF28_06256</name>
</gene>
<evidence type="ECO:0000256" key="5">
    <source>
        <dbReference type="RuleBase" id="RU362040"/>
    </source>
</evidence>
<dbReference type="FunFam" id="3.60.21.10:FF:000015">
    <property type="entry name" value="Vacuolar protein sorting-associated protein 29"/>
    <property type="match status" value="1"/>
</dbReference>
<protein>
    <recommendedName>
        <fullName evidence="2 5">Vacuolar protein sorting-associated protein 29</fullName>
    </recommendedName>
</protein>
<dbReference type="Proteomes" id="UP000324907">
    <property type="component" value="Unassembled WGS sequence"/>
</dbReference>
<sequence>MARPTPESAMDCENVLLCGDLHVPYRAEGVPKAFKDMLLPGKMQHVVCTGNLCGAEEAAWLKSLAPRMTLVRGDFDDDDSVPETAVTTVGAFRIGVCHGHTVVPWGDVEALATMARRLDCDILVTGHTHVQSVVEVGGRLLVNPGSMTGAFSATTAASAPAFQLLSLTGHAATVFSYGLARGEVQVTKLTHTKGGGGSAAAAADA</sequence>
<accession>A0A5A8D0Z3</accession>
<proteinExistence type="inferred from homology"/>
<dbReference type="InterPro" id="IPR029052">
    <property type="entry name" value="Metallo-depent_PP-like"/>
</dbReference>
<organism evidence="7 8">
    <name type="scientific">Cafeteria roenbergensis</name>
    <name type="common">Marine flagellate</name>
    <dbReference type="NCBI Taxonomy" id="33653"/>
    <lineage>
        <taxon>Eukaryota</taxon>
        <taxon>Sar</taxon>
        <taxon>Stramenopiles</taxon>
        <taxon>Bigyra</taxon>
        <taxon>Opalozoa</taxon>
        <taxon>Bicosoecida</taxon>
        <taxon>Cafeteriaceae</taxon>
        <taxon>Cafeteria</taxon>
    </lineage>
</organism>
<evidence type="ECO:0000313" key="7">
    <source>
        <dbReference type="EMBL" id="KAA0158347.1"/>
    </source>
</evidence>
<comment type="similarity">
    <text evidence="1 5">Belongs to the VPS29 family.</text>
</comment>
<keyword evidence="3" id="KW-0813">Transport</keyword>
<dbReference type="Gene3D" id="3.60.21.10">
    <property type="match status" value="1"/>
</dbReference>
<dbReference type="AlphaFoldDB" id="A0A5A8D0Z3"/>
<name>A0A5A8D0Z3_CAFRO</name>
<dbReference type="SUPFAM" id="SSF56300">
    <property type="entry name" value="Metallo-dependent phosphatases"/>
    <property type="match status" value="1"/>
</dbReference>
<dbReference type="GO" id="GO:0015031">
    <property type="term" value="P:protein transport"/>
    <property type="evidence" value="ECO:0007669"/>
    <property type="project" value="UniProtKB-KW"/>
</dbReference>
<dbReference type="InterPro" id="IPR024654">
    <property type="entry name" value="Calcineurin-like_PHP_lpxH"/>
</dbReference>
<keyword evidence="4" id="KW-0653">Protein transport</keyword>
<evidence type="ECO:0000256" key="1">
    <source>
        <dbReference type="ARBA" id="ARBA00005945"/>
    </source>
</evidence>
<feature type="domain" description="Calcineurin-like phosphoesterase" evidence="6">
    <location>
        <begin position="15"/>
        <end position="154"/>
    </location>
</feature>
<reference evidence="7 8" key="1">
    <citation type="submission" date="2019-07" db="EMBL/GenBank/DDBJ databases">
        <title>Genomes of Cafeteria roenbergensis.</title>
        <authorList>
            <person name="Fischer M.G."/>
            <person name="Hackl T."/>
            <person name="Roman M."/>
        </authorList>
    </citation>
    <scope>NUCLEOTIDE SEQUENCE [LARGE SCALE GENOMIC DNA]</scope>
    <source>
        <strain evidence="7 8">RCC970-E3</strain>
    </source>
</reference>
<evidence type="ECO:0000313" key="8">
    <source>
        <dbReference type="Proteomes" id="UP000324907"/>
    </source>
</evidence>
<dbReference type="EMBL" id="VLTL01000150">
    <property type="protein sequence ID" value="KAA0158347.1"/>
    <property type="molecule type" value="Genomic_DNA"/>
</dbReference>
<dbReference type="GO" id="GO:0031410">
    <property type="term" value="C:cytoplasmic vesicle"/>
    <property type="evidence" value="ECO:0007669"/>
    <property type="project" value="UniProtKB-ARBA"/>
</dbReference>
<evidence type="ECO:0000256" key="3">
    <source>
        <dbReference type="ARBA" id="ARBA00022448"/>
    </source>
</evidence>
<evidence type="ECO:0000256" key="4">
    <source>
        <dbReference type="ARBA" id="ARBA00022927"/>
    </source>
</evidence>
<dbReference type="InterPro" id="IPR000979">
    <property type="entry name" value="Phosphodiesterase_MJ0936/Vps29"/>
</dbReference>
<evidence type="ECO:0000259" key="6">
    <source>
        <dbReference type="Pfam" id="PF12850"/>
    </source>
</evidence>
<dbReference type="NCBIfam" id="TIGR00040">
    <property type="entry name" value="yfcE"/>
    <property type="match status" value="1"/>
</dbReference>
<evidence type="ECO:0000256" key="2">
    <source>
        <dbReference type="ARBA" id="ARBA00017767"/>
    </source>
</evidence>
<dbReference type="PANTHER" id="PTHR11124">
    <property type="entry name" value="VACUOLAR SORTING PROTEIN VPS29"/>
    <property type="match status" value="1"/>
</dbReference>
<comment type="caution">
    <text evidence="7">The sequence shown here is derived from an EMBL/GenBank/DDBJ whole genome shotgun (WGS) entry which is preliminary data.</text>
</comment>
<dbReference type="Pfam" id="PF12850">
    <property type="entry name" value="Metallophos_2"/>
    <property type="match status" value="1"/>
</dbReference>